<name>A0A1A8XGS7_9PROT</name>
<reference evidence="2 3" key="1">
    <citation type="submission" date="2016-06" db="EMBL/GenBank/DDBJ databases">
        <authorList>
            <person name="Kjaerup R.B."/>
            <person name="Dalgaard T.S."/>
            <person name="Juul-Madsen H.R."/>
        </authorList>
    </citation>
    <scope>NUCLEOTIDE SEQUENCE [LARGE SCALE GENOMIC DNA]</scope>
    <source>
        <strain evidence="2">3</strain>
    </source>
</reference>
<dbReference type="RefSeq" id="WP_186405996.1">
    <property type="nucleotide sequence ID" value="NZ_FLQX01000036.1"/>
</dbReference>
<keyword evidence="3" id="KW-1185">Reference proteome</keyword>
<evidence type="ECO:0000313" key="3">
    <source>
        <dbReference type="Proteomes" id="UP000199169"/>
    </source>
</evidence>
<dbReference type="InterPro" id="IPR041049">
    <property type="entry name" value="DUF5615"/>
</dbReference>
<gene>
    <name evidence="2" type="ORF">ACCAA_1300003</name>
</gene>
<proteinExistence type="predicted"/>
<dbReference type="EMBL" id="FLQX01000036">
    <property type="protein sequence ID" value="SBT04384.1"/>
    <property type="molecule type" value="Genomic_DNA"/>
</dbReference>
<protein>
    <recommendedName>
        <fullName evidence="1">DUF5615 domain-containing protein</fullName>
    </recommendedName>
</protein>
<dbReference type="AlphaFoldDB" id="A0A1A8XGS7"/>
<organism evidence="2 3">
    <name type="scientific">Candidatus Accumulibacter aalborgensis</name>
    <dbReference type="NCBI Taxonomy" id="1860102"/>
    <lineage>
        <taxon>Bacteria</taxon>
        <taxon>Pseudomonadati</taxon>
        <taxon>Pseudomonadota</taxon>
        <taxon>Betaproteobacteria</taxon>
        <taxon>Candidatus Accumulibacter</taxon>
    </lineage>
</organism>
<evidence type="ECO:0000313" key="2">
    <source>
        <dbReference type="EMBL" id="SBT04384.1"/>
    </source>
</evidence>
<sequence length="107" mass="11708">MRLLLDESLPSRLRRSLPAHSVKTVVEMGWGGVKNGKLLALACQQFDAFLTADKNLEYQQNRAKLPIAVVVLVSHSNELQHLLPLLPRLEETLAGLQPCGLARVGGS</sequence>
<feature type="domain" description="DUF5615" evidence="1">
    <location>
        <begin position="1"/>
        <end position="83"/>
    </location>
</feature>
<dbReference type="STRING" id="1860102.ACCAA_1300003"/>
<dbReference type="Pfam" id="PF18480">
    <property type="entry name" value="DUF5615"/>
    <property type="match status" value="1"/>
</dbReference>
<accession>A0A1A8XGS7</accession>
<dbReference type="Proteomes" id="UP000199169">
    <property type="component" value="Unassembled WGS sequence"/>
</dbReference>
<evidence type="ECO:0000259" key="1">
    <source>
        <dbReference type="Pfam" id="PF18480"/>
    </source>
</evidence>